<dbReference type="Proteomes" id="UP000029386">
    <property type="component" value="Unassembled WGS sequence"/>
</dbReference>
<gene>
    <name evidence="1" type="ORF">AAA799D11_01807</name>
</gene>
<sequence>MVKKKKEDEIPEWVTDEIQNAKFKKPEELKKSGYILEFYYEDNKIDVQLYDAVEDGRHIVTMDVPKSIKMDDLLKGEVYEFVFDQHKAPLSKKVSEYLEKEKEIEMNAIYQFELKSLELLDVGSSEAENDAEE</sequence>
<comment type="caution">
    <text evidence="1">The sequence shown here is derived from an EMBL/GenBank/DDBJ whole genome shotgun (WGS) entry which is preliminary data.</text>
</comment>
<protein>
    <submittedName>
        <fullName evidence="1">Uncharacterized protein</fullName>
    </submittedName>
</protein>
<name>A0A087RLU3_9ARCH</name>
<dbReference type="PATRIC" id="fig|1502291.3.peg.1634"/>
<proteinExistence type="predicted"/>
<dbReference type="AlphaFoldDB" id="A0A087RLU3"/>
<evidence type="ECO:0000313" key="1">
    <source>
        <dbReference type="EMBL" id="KFM14447.1"/>
    </source>
</evidence>
<accession>A0A087RLU3</accession>
<dbReference type="EMBL" id="JOSY01000077">
    <property type="protein sequence ID" value="KFM14447.1"/>
    <property type="molecule type" value="Genomic_DNA"/>
</dbReference>
<reference evidence="1 2" key="1">
    <citation type="submission" date="2014-06" db="EMBL/GenBank/DDBJ databases">
        <authorList>
            <person name="Ngugi D.K."/>
            <person name="Blom J."/>
            <person name="Alam I."/>
            <person name="Rashid M."/>
            <person name="Baalawi W."/>
            <person name="Zhang G."/>
            <person name="Hikmawan T."/>
            <person name="Guan Y."/>
            <person name="Antunes A."/>
            <person name="Siam R."/>
            <person name="El-Dorry H."/>
            <person name="Bajic V."/>
            <person name="Stingl U."/>
        </authorList>
    </citation>
    <scope>NUCLEOTIDE SEQUENCE [LARGE SCALE GENOMIC DNA]</scope>
    <source>
        <strain evidence="1">SCGC AAA799-D11</strain>
    </source>
</reference>
<evidence type="ECO:0000313" key="2">
    <source>
        <dbReference type="Proteomes" id="UP000029386"/>
    </source>
</evidence>
<organism evidence="1 2">
    <name type="scientific">Marine Group I thaumarchaeote SCGC AAA799-D11</name>
    <dbReference type="NCBI Taxonomy" id="1502291"/>
    <lineage>
        <taxon>Archaea</taxon>
        <taxon>Nitrososphaerota</taxon>
        <taxon>Marine Group I</taxon>
    </lineage>
</organism>
<dbReference type="STRING" id="1502291.AAA799D11_01807"/>
<keyword evidence="2" id="KW-1185">Reference proteome</keyword>